<feature type="binding site" evidence="3">
    <location>
        <position position="285"/>
    </location>
    <ligand>
        <name>(S)-malate</name>
        <dbReference type="ChEBI" id="CHEBI:15589"/>
    </ligand>
</feature>
<keyword evidence="4 5" id="KW-0479">Metal-binding</keyword>
<dbReference type="InterPro" id="IPR051674">
    <property type="entry name" value="Malate_Decarboxylase"/>
</dbReference>
<dbReference type="Pfam" id="PF00390">
    <property type="entry name" value="malic"/>
    <property type="match status" value="2"/>
</dbReference>
<dbReference type="Pfam" id="PF03949">
    <property type="entry name" value="Malic_M"/>
    <property type="match status" value="1"/>
</dbReference>
<name>A0A086YYM7_9BIFI</name>
<dbReference type="Proteomes" id="UP000029015">
    <property type="component" value="Unassembled WGS sequence"/>
</dbReference>
<dbReference type="SMART" id="SM01274">
    <property type="entry name" value="malic"/>
    <property type="match status" value="1"/>
</dbReference>
<gene>
    <name evidence="8" type="ORF">BACT_0209</name>
</gene>
<keyword evidence="2 8" id="KW-0560">Oxidoreductase</keyword>
<accession>A0A086YYM7</accession>
<protein>
    <submittedName>
        <fullName evidence="8">Malic enzyme, NAD binding domain protein</fullName>
        <ecNumber evidence="8">1.1.1.38</ecNumber>
    </submittedName>
</protein>
<dbReference type="SMART" id="SM00919">
    <property type="entry name" value="Malic_M"/>
    <property type="match status" value="1"/>
</dbReference>
<comment type="cofactor">
    <cofactor evidence="4">
        <name>Mg(2+)</name>
        <dbReference type="ChEBI" id="CHEBI:18420"/>
    </cofactor>
    <cofactor evidence="4">
        <name>Mn(2+)</name>
        <dbReference type="ChEBI" id="CHEBI:29035"/>
    </cofactor>
    <text evidence="4">Divalent metal cations. Prefers magnesium or manganese.</text>
</comment>
<feature type="binding site" evidence="4">
    <location>
        <position position="134"/>
    </location>
    <ligand>
        <name>a divalent metal cation</name>
        <dbReference type="ChEBI" id="CHEBI:60240"/>
    </ligand>
</feature>
<dbReference type="OrthoDB" id="9805787at2"/>
<dbReference type="InterPro" id="IPR036291">
    <property type="entry name" value="NAD(P)-bd_dom_sf"/>
</dbReference>
<feature type="domain" description="Malic enzyme N-terminal" evidence="7">
    <location>
        <begin position="15"/>
        <end position="148"/>
    </location>
</feature>
<dbReference type="GO" id="GO:0051287">
    <property type="term" value="F:NAD binding"/>
    <property type="evidence" value="ECO:0007669"/>
    <property type="project" value="InterPro"/>
</dbReference>
<dbReference type="GO" id="GO:0046872">
    <property type="term" value="F:metal ion binding"/>
    <property type="evidence" value="ECO:0007669"/>
    <property type="project" value="UniProtKB-KW"/>
</dbReference>
<proteinExistence type="inferred from homology"/>
<dbReference type="EC" id="1.1.1.38" evidence="8"/>
<dbReference type="SUPFAM" id="SSF51735">
    <property type="entry name" value="NAD(P)-binding Rossmann-fold domains"/>
    <property type="match status" value="1"/>
</dbReference>
<dbReference type="EMBL" id="JGYK01000002">
    <property type="protein sequence ID" value="KFI39377.1"/>
    <property type="molecule type" value="Genomic_DNA"/>
</dbReference>
<evidence type="ECO:0000256" key="5">
    <source>
        <dbReference type="RuleBase" id="RU003427"/>
    </source>
</evidence>
<dbReference type="PIRSF" id="PIRSF000106">
    <property type="entry name" value="ME"/>
    <property type="match status" value="1"/>
</dbReference>
<evidence type="ECO:0000313" key="9">
    <source>
        <dbReference type="Proteomes" id="UP000029015"/>
    </source>
</evidence>
<dbReference type="InterPro" id="IPR012301">
    <property type="entry name" value="Malic_N_dom"/>
</dbReference>
<dbReference type="PANTHER" id="PTHR43237">
    <property type="entry name" value="NADP-DEPENDENT MALIC ENZYME"/>
    <property type="match status" value="1"/>
</dbReference>
<evidence type="ECO:0000313" key="8">
    <source>
        <dbReference type="EMBL" id="KFI39377.1"/>
    </source>
</evidence>
<feature type="binding site" evidence="4">
    <location>
        <position position="133"/>
    </location>
    <ligand>
        <name>a divalent metal cation</name>
        <dbReference type="ChEBI" id="CHEBI:60240"/>
    </ligand>
</feature>
<comment type="caution">
    <text evidence="8">The sequence shown here is derived from an EMBL/GenBank/DDBJ whole genome shotgun (WGS) entry which is preliminary data.</text>
</comment>
<keyword evidence="9" id="KW-1185">Reference proteome</keyword>
<dbReference type="InterPro" id="IPR046346">
    <property type="entry name" value="Aminoacid_DH-like_N_sf"/>
</dbReference>
<evidence type="ECO:0000256" key="2">
    <source>
        <dbReference type="ARBA" id="ARBA00023002"/>
    </source>
</evidence>
<evidence type="ECO:0000256" key="3">
    <source>
        <dbReference type="PIRSR" id="PIRSR000106-2"/>
    </source>
</evidence>
<dbReference type="PANTHER" id="PTHR43237:SF4">
    <property type="entry name" value="NADP-DEPENDENT MALIC ENZYME"/>
    <property type="match status" value="1"/>
</dbReference>
<dbReference type="eggNOG" id="COG0281">
    <property type="taxonomic scope" value="Bacteria"/>
</dbReference>
<dbReference type="Gene3D" id="3.40.50.10380">
    <property type="entry name" value="Malic enzyme, N-terminal domain"/>
    <property type="match status" value="1"/>
</dbReference>
<dbReference type="GO" id="GO:0004470">
    <property type="term" value="F:malic enzyme activity"/>
    <property type="evidence" value="ECO:0007669"/>
    <property type="project" value="InterPro"/>
</dbReference>
<feature type="binding site" evidence="3">
    <location>
        <position position="315"/>
    </location>
    <ligand>
        <name>(S)-malate</name>
        <dbReference type="ChEBI" id="CHEBI:15589"/>
    </ligand>
</feature>
<comment type="similarity">
    <text evidence="1 5">Belongs to the malic enzymes family.</text>
</comment>
<dbReference type="AlphaFoldDB" id="A0A086YYM7"/>
<organism evidence="8 9">
    <name type="scientific">Bifidobacterium actinocoloniiforme DSM 22766</name>
    <dbReference type="NCBI Taxonomy" id="1437605"/>
    <lineage>
        <taxon>Bacteria</taxon>
        <taxon>Bacillati</taxon>
        <taxon>Actinomycetota</taxon>
        <taxon>Actinomycetes</taxon>
        <taxon>Bifidobacteriales</taxon>
        <taxon>Bifidobacteriaceae</taxon>
        <taxon>Bifidobacterium</taxon>
    </lineage>
</organism>
<dbReference type="GO" id="GO:0016616">
    <property type="term" value="F:oxidoreductase activity, acting on the CH-OH group of donors, NAD or NADP as acceptor"/>
    <property type="evidence" value="ECO:0007669"/>
    <property type="project" value="InterPro"/>
</dbReference>
<feature type="domain" description="Malic enzyme NAD-binding" evidence="6">
    <location>
        <begin position="160"/>
        <end position="381"/>
    </location>
</feature>
<dbReference type="STRING" id="1437605.AB656_06875"/>
<dbReference type="InterPro" id="IPR037062">
    <property type="entry name" value="Malic_N_dom_sf"/>
</dbReference>
<evidence type="ECO:0000256" key="4">
    <source>
        <dbReference type="PIRSR" id="PIRSR000106-3"/>
    </source>
</evidence>
<sequence>MGNEQEIFEMHERHRGVLGIEAEYDVRGKEELGKLYTPGVALISRAIAKDPELRHRYTMSGKLVALITDGSAVLGLGDIGPSAGLPVVEGKALLYKDMAGVDALPMAIAQLPVDEFVDTVANIADSFAGIHLEDIAAPRCFEIEDKLARRLDIPVYHDDQEGTAIVVLAALMNAAKVVGKEFSQLKLVINGAGASGIATAKLLHAAGLSRILLVDKEGLVTAQDEGYNPYQRAEADNPDGLPARSPLSEVIEGCDAFIGLSVADALTPEDIGRMNQRPIVFALSNPKPEIDPQLLGGTDTAVFATGSSQYPNQVNNVLAYPGLFKGLLRAGVKRVSLDLEVAAARSLAQLVAQPRADKVIPGVFDPGVVDAVCAAVENFAREHTIRTKEQAE</sequence>
<dbReference type="InterPro" id="IPR012302">
    <property type="entry name" value="Malic_NAD-bd"/>
</dbReference>
<dbReference type="PRINTS" id="PR00072">
    <property type="entry name" value="MALOXRDTASE"/>
</dbReference>
<evidence type="ECO:0000256" key="1">
    <source>
        <dbReference type="ARBA" id="ARBA00008785"/>
    </source>
</evidence>
<dbReference type="Gene3D" id="3.40.50.720">
    <property type="entry name" value="NAD(P)-binding Rossmann-like Domain"/>
    <property type="match status" value="1"/>
</dbReference>
<reference evidence="8 9" key="1">
    <citation type="submission" date="2014-03" db="EMBL/GenBank/DDBJ databases">
        <title>Genomics of Bifidobacteria.</title>
        <authorList>
            <person name="Ventura M."/>
            <person name="Milani C."/>
            <person name="Lugli G.A."/>
        </authorList>
    </citation>
    <scope>NUCLEOTIDE SEQUENCE [LARGE SCALE GENOMIC DNA]</scope>
    <source>
        <strain evidence="8 9">DSM 22766</strain>
    </source>
</reference>
<dbReference type="PATRIC" id="fig|1437605.7.peg.1410"/>
<feature type="binding site" evidence="4">
    <location>
        <position position="159"/>
    </location>
    <ligand>
        <name>a divalent metal cation</name>
        <dbReference type="ChEBI" id="CHEBI:60240"/>
    </ligand>
</feature>
<evidence type="ECO:0000259" key="7">
    <source>
        <dbReference type="SMART" id="SM01274"/>
    </source>
</evidence>
<dbReference type="RefSeq" id="WP_033504306.1">
    <property type="nucleotide sequence ID" value="NZ_CP011786.1"/>
</dbReference>
<dbReference type="InterPro" id="IPR001891">
    <property type="entry name" value="Malic_OxRdtase"/>
</dbReference>
<evidence type="ECO:0000259" key="6">
    <source>
        <dbReference type="SMART" id="SM00919"/>
    </source>
</evidence>
<dbReference type="KEGG" id="bact:AB656_06875"/>
<dbReference type="SUPFAM" id="SSF53223">
    <property type="entry name" value="Aminoacid dehydrogenase-like, N-terminal domain"/>
    <property type="match status" value="1"/>
</dbReference>